<dbReference type="PANTHER" id="PTHR34068">
    <property type="entry name" value="UPF0145 PROTEIN YBJQ"/>
    <property type="match status" value="1"/>
</dbReference>
<dbReference type="Proteomes" id="UP000273675">
    <property type="component" value="Unassembled WGS sequence"/>
</dbReference>
<sequence>MSLIITMGDTVPGREIDRTVGIARGNVVRARFFGRDFIAGLRNLVGGEVPEYTSLLSESREQALDRMVRHAEELGADAIITVRLSTSSVMEGAAEILAYGTAVKLK</sequence>
<dbReference type="Gene3D" id="3.30.110.70">
    <property type="entry name" value="Hypothetical protein apc22750. Chain B"/>
    <property type="match status" value="1"/>
</dbReference>
<evidence type="ECO:0000313" key="3">
    <source>
        <dbReference type="EMBL" id="RKQ95154.1"/>
    </source>
</evidence>
<accession>A0A495D0W4</accession>
<dbReference type="InterPro" id="IPR035439">
    <property type="entry name" value="UPF0145_dom_sf"/>
</dbReference>
<dbReference type="Pfam" id="PF01906">
    <property type="entry name" value="YbjQ_1"/>
    <property type="match status" value="1"/>
</dbReference>
<dbReference type="PANTHER" id="PTHR34068:SF2">
    <property type="entry name" value="UPF0145 PROTEIN SCO3412"/>
    <property type="match status" value="1"/>
</dbReference>
<comment type="caution">
    <text evidence="3">The sequence shown here is derived from an EMBL/GenBank/DDBJ whole genome shotgun (WGS) entry which is preliminary data.</text>
</comment>
<dbReference type="SUPFAM" id="SSF117782">
    <property type="entry name" value="YbjQ-like"/>
    <property type="match status" value="1"/>
</dbReference>
<dbReference type="HAMAP" id="MF_00338">
    <property type="entry name" value="UPF0145"/>
    <property type="match status" value="1"/>
</dbReference>
<dbReference type="RefSeq" id="WP_075191105.1">
    <property type="nucleotide sequence ID" value="NZ_RBIM01000007.1"/>
</dbReference>
<evidence type="ECO:0000256" key="2">
    <source>
        <dbReference type="HAMAP-Rule" id="MF_00338"/>
    </source>
</evidence>
<dbReference type="OrthoDB" id="9796448at2"/>
<comment type="similarity">
    <text evidence="1 2">Belongs to the UPF0145 family.</text>
</comment>
<evidence type="ECO:0000313" key="4">
    <source>
        <dbReference type="Proteomes" id="UP000273675"/>
    </source>
</evidence>
<protein>
    <recommendedName>
        <fullName evidence="2">UPF0145 protein C7435_2841</fullName>
    </recommendedName>
</protein>
<reference evidence="3 4" key="1">
    <citation type="submission" date="2018-10" db="EMBL/GenBank/DDBJ databases">
        <title>Genomic Encyclopedia of Type Strains, Phase IV (KMG-IV): sequencing the most valuable type-strain genomes for metagenomic binning, comparative biology and taxonomic classification.</title>
        <authorList>
            <person name="Goeker M."/>
        </authorList>
    </citation>
    <scope>NUCLEOTIDE SEQUENCE [LARGE SCALE GENOMIC DNA]</scope>
    <source>
        <strain evidence="3 4">DSM 4734</strain>
    </source>
</reference>
<dbReference type="EMBL" id="RBIM01000007">
    <property type="protein sequence ID" value="RKQ95154.1"/>
    <property type="molecule type" value="Genomic_DNA"/>
</dbReference>
<dbReference type="InterPro" id="IPR002765">
    <property type="entry name" value="UPF0145_YbjQ-like"/>
</dbReference>
<name>A0A495D0W4_9PROT</name>
<dbReference type="AlphaFoldDB" id="A0A495D0W4"/>
<gene>
    <name evidence="3" type="ORF">C7435_2841</name>
</gene>
<proteinExistence type="inferred from homology"/>
<organism evidence="3 4">
    <name type="scientific">Maricaulis maris</name>
    <dbReference type="NCBI Taxonomy" id="74318"/>
    <lineage>
        <taxon>Bacteria</taxon>
        <taxon>Pseudomonadati</taxon>
        <taxon>Pseudomonadota</taxon>
        <taxon>Alphaproteobacteria</taxon>
        <taxon>Maricaulales</taxon>
        <taxon>Maricaulaceae</taxon>
        <taxon>Maricaulis</taxon>
    </lineage>
</organism>
<evidence type="ECO:0000256" key="1">
    <source>
        <dbReference type="ARBA" id="ARBA00010751"/>
    </source>
</evidence>